<reference evidence="6" key="1">
    <citation type="journal article" date="2019" name="Int. J. Syst. Evol. Microbiol.">
        <title>The Global Catalogue of Microorganisms (GCM) 10K type strain sequencing project: providing services to taxonomists for standard genome sequencing and annotation.</title>
        <authorList>
            <consortium name="The Broad Institute Genomics Platform"/>
            <consortium name="The Broad Institute Genome Sequencing Center for Infectious Disease"/>
            <person name="Wu L."/>
            <person name="Ma J."/>
        </authorList>
    </citation>
    <scope>NUCLEOTIDE SEQUENCE [LARGE SCALE GENOMIC DNA]</scope>
    <source>
        <strain evidence="6">JCM 19134</strain>
    </source>
</reference>
<dbReference type="GO" id="GO:0005829">
    <property type="term" value="C:cytosol"/>
    <property type="evidence" value="ECO:0007669"/>
    <property type="project" value="TreeGrafter"/>
</dbReference>
<evidence type="ECO:0000256" key="3">
    <source>
        <dbReference type="ARBA" id="ARBA00038157"/>
    </source>
</evidence>
<dbReference type="SUPFAM" id="SSF51430">
    <property type="entry name" value="NAD(P)-linked oxidoreductase"/>
    <property type="match status" value="1"/>
</dbReference>
<comment type="caution">
    <text evidence="5">The sequence shown here is derived from an EMBL/GenBank/DDBJ whole genome shotgun (WGS) entry which is preliminary data.</text>
</comment>
<organism evidence="5 6">
    <name type="scientific">Halioxenophilus aromaticivorans</name>
    <dbReference type="NCBI Taxonomy" id="1306992"/>
    <lineage>
        <taxon>Bacteria</taxon>
        <taxon>Pseudomonadati</taxon>
        <taxon>Pseudomonadota</taxon>
        <taxon>Gammaproteobacteria</taxon>
        <taxon>Alteromonadales</taxon>
        <taxon>Alteromonadaceae</taxon>
        <taxon>Halioxenophilus</taxon>
    </lineage>
</organism>
<comment type="similarity">
    <text evidence="3">Belongs to the aldo/keto reductase family. Aldo/keto reductase 2 subfamily.</text>
</comment>
<evidence type="ECO:0000256" key="2">
    <source>
        <dbReference type="ARBA" id="ARBA00023002"/>
    </source>
</evidence>
<keyword evidence="2" id="KW-0560">Oxidoreductase</keyword>
<accession>A0AAV3U1K8</accession>
<dbReference type="EMBL" id="BAABLX010000012">
    <property type="protein sequence ID" value="GAA4941450.1"/>
    <property type="molecule type" value="Genomic_DNA"/>
</dbReference>
<dbReference type="InterPro" id="IPR050523">
    <property type="entry name" value="AKR_Detox_Biosynth"/>
</dbReference>
<evidence type="ECO:0000313" key="5">
    <source>
        <dbReference type="EMBL" id="GAA4941450.1"/>
    </source>
</evidence>
<dbReference type="Gene3D" id="3.20.20.100">
    <property type="entry name" value="NADP-dependent oxidoreductase domain"/>
    <property type="match status" value="1"/>
</dbReference>
<dbReference type="CDD" id="cd19092">
    <property type="entry name" value="AKR_BsYcsN_EcYdhF-like"/>
    <property type="match status" value="1"/>
</dbReference>
<evidence type="ECO:0000256" key="1">
    <source>
        <dbReference type="ARBA" id="ARBA00022857"/>
    </source>
</evidence>
<feature type="domain" description="NADP-dependent oxidoreductase" evidence="4">
    <location>
        <begin position="19"/>
        <end position="292"/>
    </location>
</feature>
<proteinExistence type="inferred from homology"/>
<evidence type="ECO:0000313" key="6">
    <source>
        <dbReference type="Proteomes" id="UP001409585"/>
    </source>
</evidence>
<dbReference type="PANTHER" id="PTHR43364:SF1">
    <property type="entry name" value="OXIDOREDUCTASE YDHF"/>
    <property type="match status" value="1"/>
</dbReference>
<dbReference type="GO" id="GO:0016491">
    <property type="term" value="F:oxidoreductase activity"/>
    <property type="evidence" value="ECO:0007669"/>
    <property type="project" value="UniProtKB-KW"/>
</dbReference>
<dbReference type="PRINTS" id="PR00069">
    <property type="entry name" value="ALDKETRDTASE"/>
</dbReference>
<sequence>MSTPARITLCPKGPEISRLVQGYWRLSEWRMSDQELLTFVKQHVELGITTVDHAAIYGPPPCEALFGKALALQPSLRDELEIVSKFGIVPGDNHKVWHYDARPHKIVESVDQSLARLGVEYLDILLVHRPDYLLNADEVAECFEQLKQAGKVKHFGVSNFTKAQFELLQSRLNFPLVTNQVELNPLNLPLLESGDLEFLQQHHITPMAWSCLAGGRIFHEQSEQINRLRTCLQQVANETGAGSIDEVVYAWVAKLPAKPALIVGSGNIGRVRAAVSALELELGQEQWYRIWEASQGHKVK</sequence>
<name>A0AAV3U1K8_9ALTE</name>
<keyword evidence="6" id="KW-1185">Reference proteome</keyword>
<dbReference type="AlphaFoldDB" id="A0AAV3U1K8"/>
<dbReference type="Proteomes" id="UP001409585">
    <property type="component" value="Unassembled WGS sequence"/>
</dbReference>
<dbReference type="FunFam" id="3.20.20.100:FF:000008">
    <property type="entry name" value="Aldo/keto reductase family oxidoreductase"/>
    <property type="match status" value="1"/>
</dbReference>
<gene>
    <name evidence="5" type="ORF">GCM10025791_19870</name>
</gene>
<dbReference type="InterPro" id="IPR023210">
    <property type="entry name" value="NADP_OxRdtase_dom"/>
</dbReference>
<dbReference type="Pfam" id="PF00248">
    <property type="entry name" value="Aldo_ket_red"/>
    <property type="match status" value="1"/>
</dbReference>
<dbReference type="InterPro" id="IPR020471">
    <property type="entry name" value="AKR"/>
</dbReference>
<dbReference type="RefSeq" id="WP_345420978.1">
    <property type="nucleotide sequence ID" value="NZ_AP031496.1"/>
</dbReference>
<keyword evidence="1" id="KW-0521">NADP</keyword>
<dbReference type="PANTHER" id="PTHR43364">
    <property type="entry name" value="NADH-SPECIFIC METHYLGLYOXAL REDUCTASE-RELATED"/>
    <property type="match status" value="1"/>
</dbReference>
<protein>
    <submittedName>
        <fullName evidence="5">Aldo/keto reductase family oxidoreductase</fullName>
    </submittedName>
</protein>
<dbReference type="InterPro" id="IPR036812">
    <property type="entry name" value="NAD(P)_OxRdtase_dom_sf"/>
</dbReference>
<evidence type="ECO:0000259" key="4">
    <source>
        <dbReference type="Pfam" id="PF00248"/>
    </source>
</evidence>